<sequence>MSSEEARSTKSSQRRGPTELERRVDALEQILIQIYGPERLVLRAGKLQALKQLRSSDLGLKVLALQKLVLDDPAITQVPTRREIPKILRSLEDELADMIARRSLEDELEKKIAERMQERHEEYVRDIRNQILKEDGGPETPETMKKLERLTHLDEVGLRGSALDVVRPSTLDEVVGQEAAKESLMAKMASPFPQHVLLYGPPGVGKTTVARLVLEAAKKFPQSPFVNEAAFVEADGTTLRWDPREVTNPLLGSVHDPIYQGARRELAESGIPEPKTGLVTEAHGGVLFIDEIGEMDPILQNKLLKVLEDKRVRFDSPYYDPDDTNVPQYVHKLFQEGAPADFVLVGATTRQPEDIAPALRSRCAEIFFDPLTPEDIQRIVADAAGKLGIKIDPEAADMISRYTLEGRRAVTLVVDAYSTAYLTQGAQPAVLDCDVVQRVISRSRLSPVKPTITRESEPGRVFGLAVAGYHGLVLEIEAAVFPAHEPGRGRWRFNDTAGSMAKDSVFNAEACLRRITGRDLSQYDIHINVVGGGNIDGPSAGVAIFVAAYSALTGSPVRTDTAMTGELSLSGRVKPVGGIPEKIFGASQAGLKQVLVPEDNASDVLRLNHGPEVRLVRTVEDVLREVLL</sequence>
<dbReference type="InterPro" id="IPR027065">
    <property type="entry name" value="Lon_Prtase"/>
</dbReference>
<keyword evidence="3 4" id="KW-0720">Serine protease</keyword>
<dbReference type="EC" id="3.4.21.53" evidence="4"/>
<accession>A0A7Y0L089</accession>
<dbReference type="PANTHER" id="PTHR10046">
    <property type="entry name" value="ATP DEPENDENT LON PROTEASE FAMILY MEMBER"/>
    <property type="match status" value="1"/>
</dbReference>
<dbReference type="InterPro" id="IPR008269">
    <property type="entry name" value="Lon_proteolytic"/>
</dbReference>
<comment type="catalytic activity">
    <reaction evidence="4">
        <text>Hydrolysis of proteins in presence of ATP.</text>
        <dbReference type="EC" id="3.4.21.53"/>
    </reaction>
</comment>
<organism evidence="7 8">
    <name type="scientific">Sulfobacillus harzensis</name>
    <dbReference type="NCBI Taxonomy" id="2729629"/>
    <lineage>
        <taxon>Bacteria</taxon>
        <taxon>Bacillati</taxon>
        <taxon>Bacillota</taxon>
        <taxon>Clostridia</taxon>
        <taxon>Eubacteriales</taxon>
        <taxon>Clostridiales Family XVII. Incertae Sedis</taxon>
        <taxon>Sulfobacillus</taxon>
    </lineage>
</organism>
<comment type="similarity">
    <text evidence="4">Belongs to the peptidase S16 family.</text>
</comment>
<dbReference type="RefSeq" id="WP_169095781.1">
    <property type="nucleotide sequence ID" value="NZ_JABBVZ010000002.1"/>
</dbReference>
<feature type="domain" description="Lon proteolytic" evidence="6">
    <location>
        <begin position="455"/>
        <end position="628"/>
    </location>
</feature>
<dbReference type="NCBIfam" id="TIGR02903">
    <property type="entry name" value="spore_lon_C"/>
    <property type="match status" value="1"/>
</dbReference>
<evidence type="ECO:0000259" key="5">
    <source>
        <dbReference type="PROSITE" id="PS50045"/>
    </source>
</evidence>
<dbReference type="PROSITE" id="PS51786">
    <property type="entry name" value="LON_PROTEOLYTIC"/>
    <property type="match status" value="1"/>
</dbReference>
<dbReference type="GO" id="GO:0005524">
    <property type="term" value="F:ATP binding"/>
    <property type="evidence" value="ECO:0007669"/>
    <property type="project" value="InterPro"/>
</dbReference>
<dbReference type="Pfam" id="PF00004">
    <property type="entry name" value="AAA"/>
    <property type="match status" value="1"/>
</dbReference>
<feature type="domain" description="Sigma-54 factor interaction" evidence="5">
    <location>
        <begin position="183"/>
        <end position="362"/>
    </location>
</feature>
<dbReference type="Gene3D" id="3.40.50.300">
    <property type="entry name" value="P-loop containing nucleotide triphosphate hydrolases"/>
    <property type="match status" value="2"/>
</dbReference>
<dbReference type="InterPro" id="IPR003593">
    <property type="entry name" value="AAA+_ATPase"/>
</dbReference>
<dbReference type="InterPro" id="IPR014252">
    <property type="entry name" value="Spore_LonC"/>
</dbReference>
<dbReference type="AlphaFoldDB" id="A0A7Y0L089"/>
<dbReference type="PROSITE" id="PS50045">
    <property type="entry name" value="SIGMA54_INTERACT_4"/>
    <property type="match status" value="1"/>
</dbReference>
<dbReference type="Pfam" id="PF05362">
    <property type="entry name" value="Lon_C"/>
    <property type="match status" value="1"/>
</dbReference>
<dbReference type="InterPro" id="IPR014721">
    <property type="entry name" value="Ribsml_uS5_D2-typ_fold_subgr"/>
</dbReference>
<dbReference type="InterPro" id="IPR027417">
    <property type="entry name" value="P-loop_NTPase"/>
</dbReference>
<comment type="caution">
    <text evidence="7">The sequence shown here is derived from an EMBL/GenBank/DDBJ whole genome shotgun (WGS) entry which is preliminary data.</text>
</comment>
<dbReference type="InterPro" id="IPR002078">
    <property type="entry name" value="Sigma_54_int"/>
</dbReference>
<dbReference type="GO" id="GO:0030163">
    <property type="term" value="P:protein catabolic process"/>
    <property type="evidence" value="ECO:0007669"/>
    <property type="project" value="InterPro"/>
</dbReference>
<protein>
    <recommendedName>
        <fullName evidence="4">endopeptidase La</fullName>
        <ecNumber evidence="4">3.4.21.53</ecNumber>
    </recommendedName>
</protein>
<evidence type="ECO:0000256" key="4">
    <source>
        <dbReference type="PROSITE-ProRule" id="PRU01122"/>
    </source>
</evidence>
<proteinExistence type="inferred from homology"/>
<evidence type="ECO:0000256" key="2">
    <source>
        <dbReference type="ARBA" id="ARBA00022801"/>
    </source>
</evidence>
<keyword evidence="2 4" id="KW-0378">Hydrolase</keyword>
<dbReference type="GO" id="GO:0004252">
    <property type="term" value="F:serine-type endopeptidase activity"/>
    <property type="evidence" value="ECO:0007669"/>
    <property type="project" value="UniProtKB-UniRule"/>
</dbReference>
<dbReference type="Proteomes" id="UP000533476">
    <property type="component" value="Unassembled WGS sequence"/>
</dbReference>
<dbReference type="GO" id="GO:0004176">
    <property type="term" value="F:ATP-dependent peptidase activity"/>
    <property type="evidence" value="ECO:0007669"/>
    <property type="project" value="UniProtKB-UniRule"/>
</dbReference>
<dbReference type="GO" id="GO:0006508">
    <property type="term" value="P:proteolysis"/>
    <property type="evidence" value="ECO:0007669"/>
    <property type="project" value="UniProtKB-KW"/>
</dbReference>
<name>A0A7Y0L089_9FIRM</name>
<dbReference type="GO" id="GO:0016887">
    <property type="term" value="F:ATP hydrolysis activity"/>
    <property type="evidence" value="ECO:0007669"/>
    <property type="project" value="InterPro"/>
</dbReference>
<dbReference type="SUPFAM" id="SSF54211">
    <property type="entry name" value="Ribosomal protein S5 domain 2-like"/>
    <property type="match status" value="1"/>
</dbReference>
<keyword evidence="1 4" id="KW-0645">Protease</keyword>
<dbReference type="Gene3D" id="3.30.230.10">
    <property type="match status" value="1"/>
</dbReference>
<reference evidence="7 8" key="1">
    <citation type="submission" date="2020-04" db="EMBL/GenBank/DDBJ databases">
        <authorList>
            <person name="Zhang R."/>
            <person name="Schippers A."/>
        </authorList>
    </citation>
    <scope>NUCLEOTIDE SEQUENCE [LARGE SCALE GENOMIC DNA]</scope>
    <source>
        <strain evidence="7 8">DSM 109850</strain>
    </source>
</reference>
<feature type="active site" evidence="4">
    <location>
        <position position="582"/>
    </location>
</feature>
<dbReference type="SUPFAM" id="SSF52540">
    <property type="entry name" value="P-loop containing nucleoside triphosphate hydrolases"/>
    <property type="match status" value="1"/>
</dbReference>
<evidence type="ECO:0000259" key="6">
    <source>
        <dbReference type="PROSITE" id="PS51786"/>
    </source>
</evidence>
<dbReference type="GO" id="GO:0006355">
    <property type="term" value="P:regulation of DNA-templated transcription"/>
    <property type="evidence" value="ECO:0007669"/>
    <property type="project" value="InterPro"/>
</dbReference>
<evidence type="ECO:0000313" key="8">
    <source>
        <dbReference type="Proteomes" id="UP000533476"/>
    </source>
</evidence>
<dbReference type="EMBL" id="JABBVZ010000002">
    <property type="protein sequence ID" value="NMP20939.1"/>
    <property type="molecule type" value="Genomic_DNA"/>
</dbReference>
<feature type="active site" evidence="4">
    <location>
        <position position="539"/>
    </location>
</feature>
<dbReference type="PRINTS" id="PR00830">
    <property type="entry name" value="ENDOLAPTASE"/>
</dbReference>
<dbReference type="InterPro" id="IPR020568">
    <property type="entry name" value="Ribosomal_Su5_D2-typ_SF"/>
</dbReference>
<evidence type="ECO:0000256" key="3">
    <source>
        <dbReference type="ARBA" id="ARBA00022825"/>
    </source>
</evidence>
<gene>
    <name evidence="7" type="primary">lonC</name>
    <name evidence="7" type="ORF">HIJ39_01020</name>
</gene>
<dbReference type="SMART" id="SM00382">
    <property type="entry name" value="AAA"/>
    <property type="match status" value="1"/>
</dbReference>
<evidence type="ECO:0000313" key="7">
    <source>
        <dbReference type="EMBL" id="NMP20939.1"/>
    </source>
</evidence>
<keyword evidence="8" id="KW-1185">Reference proteome</keyword>
<dbReference type="CDD" id="cd00009">
    <property type="entry name" value="AAA"/>
    <property type="match status" value="1"/>
</dbReference>
<dbReference type="InterPro" id="IPR008268">
    <property type="entry name" value="Peptidase_S16_AS"/>
</dbReference>
<dbReference type="InterPro" id="IPR003959">
    <property type="entry name" value="ATPase_AAA_core"/>
</dbReference>
<evidence type="ECO:0000256" key="1">
    <source>
        <dbReference type="ARBA" id="ARBA00022670"/>
    </source>
</evidence>
<dbReference type="PROSITE" id="PS01046">
    <property type="entry name" value="LON_SER"/>
    <property type="match status" value="1"/>
</dbReference>